<dbReference type="GeneID" id="88765594"/>
<organism evidence="2 3">
    <name type="scientific">Crocosphaera watsonii WH 0003</name>
    <dbReference type="NCBI Taxonomy" id="423471"/>
    <lineage>
        <taxon>Bacteria</taxon>
        <taxon>Bacillati</taxon>
        <taxon>Cyanobacteriota</taxon>
        <taxon>Cyanophyceae</taxon>
        <taxon>Oscillatoriophycideae</taxon>
        <taxon>Chroococcales</taxon>
        <taxon>Aphanothecaceae</taxon>
        <taxon>Crocosphaera</taxon>
    </lineage>
</organism>
<evidence type="ECO:0000256" key="1">
    <source>
        <dbReference type="SAM" id="MobiDB-lite"/>
    </source>
</evidence>
<dbReference type="EMBL" id="AESD01000281">
    <property type="protein sequence ID" value="EHJ13480.1"/>
    <property type="molecule type" value="Genomic_DNA"/>
</dbReference>
<dbReference type="PATRIC" id="fig|423471.3.peg.1729"/>
<reference evidence="2 3" key="1">
    <citation type="journal article" date="2011" name="Front. Microbiol.">
        <title>Two Strains of Crocosphaera watsonii with Highly Conserved Genomes are Distinguished by Strain-Specific Features.</title>
        <authorList>
            <person name="Bench S.R."/>
            <person name="Ilikchyan I.N."/>
            <person name="Tripp H.J."/>
            <person name="Zehr J.P."/>
        </authorList>
    </citation>
    <scope>NUCLEOTIDE SEQUENCE [LARGE SCALE GENOMIC DNA]</scope>
    <source>
        <strain evidence="2 3">WH 0003</strain>
    </source>
</reference>
<dbReference type="AlphaFoldDB" id="G5J2W3"/>
<accession>G5J2W3</accession>
<comment type="caution">
    <text evidence="2">The sequence shown here is derived from an EMBL/GenBank/DDBJ whole genome shotgun (WGS) entry which is preliminary data.</text>
</comment>
<evidence type="ECO:0000313" key="2">
    <source>
        <dbReference type="EMBL" id="EHJ13480.1"/>
    </source>
</evidence>
<name>G5J2W3_CROWT</name>
<sequence length="208" mass="23998">MTQPSKPLKPTQKITLDALKIAIQRVNIEQLPEDFREKINSIETESSEYNYQVIDEIIASIENISDFNYAYKKARQELAEEYNSQEKTKTASTYPSTYSPSNTSHSPAKNTQKINPKALFILQELEDYPLTLEDLKYRLELSSSEVLEIVKELWNEKKINKVSGNIWYSVFPITKRGILDIQEDDSETYFTVTSLGKIELRTSSNSRL</sequence>
<dbReference type="Proteomes" id="UP000003477">
    <property type="component" value="Unassembled WGS sequence"/>
</dbReference>
<proteinExistence type="predicted"/>
<evidence type="ECO:0000313" key="3">
    <source>
        <dbReference type="Proteomes" id="UP000003477"/>
    </source>
</evidence>
<protein>
    <submittedName>
        <fullName evidence="2">Uncharacterized protein</fullName>
    </submittedName>
</protein>
<dbReference type="RefSeq" id="WP_007310187.1">
    <property type="nucleotide sequence ID" value="NZ_AESD01000281.1"/>
</dbReference>
<feature type="compositionally biased region" description="Low complexity" evidence="1">
    <location>
        <begin position="90"/>
        <end position="104"/>
    </location>
</feature>
<feature type="region of interest" description="Disordered" evidence="1">
    <location>
        <begin position="82"/>
        <end position="110"/>
    </location>
</feature>
<gene>
    <name evidence="2" type="ORF">CWATWH0003_1845</name>
</gene>